<keyword evidence="2" id="KW-1185">Reference proteome</keyword>
<accession>A0ACC3S379</accession>
<reference evidence="1" key="1">
    <citation type="submission" date="2024-02" db="EMBL/GenBank/DDBJ databases">
        <title>Metagenome Assembled Genome of Zalaria obscura JY119.</title>
        <authorList>
            <person name="Vighnesh L."/>
            <person name="Jagadeeshwari U."/>
            <person name="Venkata Ramana C."/>
            <person name="Sasikala C."/>
        </authorList>
    </citation>
    <scope>NUCLEOTIDE SEQUENCE</scope>
    <source>
        <strain evidence="1">JY119</strain>
    </source>
</reference>
<proteinExistence type="predicted"/>
<dbReference type="Proteomes" id="UP001320706">
    <property type="component" value="Unassembled WGS sequence"/>
</dbReference>
<protein>
    <submittedName>
        <fullName evidence="1">Uncharacterized protein</fullName>
    </submittedName>
</protein>
<organism evidence="1 2">
    <name type="scientific">Zalaria obscura</name>
    <dbReference type="NCBI Taxonomy" id="2024903"/>
    <lineage>
        <taxon>Eukaryota</taxon>
        <taxon>Fungi</taxon>
        <taxon>Dikarya</taxon>
        <taxon>Ascomycota</taxon>
        <taxon>Pezizomycotina</taxon>
        <taxon>Dothideomycetes</taxon>
        <taxon>Dothideomycetidae</taxon>
        <taxon>Dothideales</taxon>
        <taxon>Zalariaceae</taxon>
        <taxon>Zalaria</taxon>
    </lineage>
</organism>
<comment type="caution">
    <text evidence="1">The sequence shown here is derived from an EMBL/GenBank/DDBJ whole genome shotgun (WGS) entry which is preliminary data.</text>
</comment>
<evidence type="ECO:0000313" key="1">
    <source>
        <dbReference type="EMBL" id="KAK8194224.1"/>
    </source>
</evidence>
<name>A0ACC3S379_9PEZI</name>
<dbReference type="EMBL" id="JAMKPW020000043">
    <property type="protein sequence ID" value="KAK8194224.1"/>
    <property type="molecule type" value="Genomic_DNA"/>
</dbReference>
<sequence>MDTPARAQAYSNRWNMFEAMYENMLLTEREDNESRSQAEEAARHFLTYNDLLLAIRIRSHAVLACSGDRAYRWHAEQAVQIAEAAMSRGNPGDAERRLLEYARKVREVTFAHYEEYGDAEASGEEETKEEEEEEVGQGVKEAKSDDEKPVEETKEK</sequence>
<gene>
    <name evidence="1" type="ORF">M8818_007412</name>
</gene>
<evidence type="ECO:0000313" key="2">
    <source>
        <dbReference type="Proteomes" id="UP001320706"/>
    </source>
</evidence>